<organism evidence="15 16">
    <name type="scientific">Glonium stellatum</name>
    <dbReference type="NCBI Taxonomy" id="574774"/>
    <lineage>
        <taxon>Eukaryota</taxon>
        <taxon>Fungi</taxon>
        <taxon>Dikarya</taxon>
        <taxon>Ascomycota</taxon>
        <taxon>Pezizomycotina</taxon>
        <taxon>Dothideomycetes</taxon>
        <taxon>Pleosporomycetidae</taxon>
        <taxon>Gloniales</taxon>
        <taxon>Gloniaceae</taxon>
        <taxon>Glonium</taxon>
    </lineage>
</organism>
<feature type="domain" description="RWD" evidence="13">
    <location>
        <begin position="7"/>
        <end position="155"/>
    </location>
</feature>
<dbReference type="EC" id="2.3.2.31" evidence="3"/>
<proteinExistence type="inferred from homology"/>
<dbReference type="GO" id="GO:0008270">
    <property type="term" value="F:zinc ion binding"/>
    <property type="evidence" value="ECO:0007669"/>
    <property type="project" value="UniProtKB-KW"/>
</dbReference>
<dbReference type="PROSITE" id="PS50089">
    <property type="entry name" value="ZF_RING_2"/>
    <property type="match status" value="1"/>
</dbReference>
<evidence type="ECO:0000256" key="3">
    <source>
        <dbReference type="ARBA" id="ARBA00012251"/>
    </source>
</evidence>
<feature type="non-terminal residue" evidence="15">
    <location>
        <position position="1"/>
    </location>
</feature>
<dbReference type="SUPFAM" id="SSF54495">
    <property type="entry name" value="UBC-like"/>
    <property type="match status" value="1"/>
</dbReference>
<dbReference type="CDD" id="cd20354">
    <property type="entry name" value="Rcat_RBR_RNF14"/>
    <property type="match status" value="1"/>
</dbReference>
<keyword evidence="9" id="KW-0862">Zinc</keyword>
<keyword evidence="5" id="KW-0479">Metal-binding</keyword>
<dbReference type="SMART" id="SM00591">
    <property type="entry name" value="RWD"/>
    <property type="match status" value="1"/>
</dbReference>
<keyword evidence="4" id="KW-0808">Transferase</keyword>
<evidence type="ECO:0000256" key="6">
    <source>
        <dbReference type="ARBA" id="ARBA00022737"/>
    </source>
</evidence>
<dbReference type="Proteomes" id="UP000250140">
    <property type="component" value="Unassembled WGS sequence"/>
</dbReference>
<evidence type="ECO:0000256" key="7">
    <source>
        <dbReference type="ARBA" id="ARBA00022771"/>
    </source>
</evidence>
<evidence type="ECO:0000259" key="12">
    <source>
        <dbReference type="PROSITE" id="PS50089"/>
    </source>
</evidence>
<dbReference type="Pfam" id="PF01485">
    <property type="entry name" value="IBR"/>
    <property type="match status" value="1"/>
</dbReference>
<dbReference type="EMBL" id="KV750731">
    <property type="protein sequence ID" value="OCL03446.1"/>
    <property type="molecule type" value="Genomic_DNA"/>
</dbReference>
<feature type="non-terminal residue" evidence="15">
    <location>
        <position position="589"/>
    </location>
</feature>
<keyword evidence="16" id="KW-1185">Reference proteome</keyword>
<dbReference type="CDD" id="cd23134">
    <property type="entry name" value="RING-HC_ITT1-like"/>
    <property type="match status" value="1"/>
</dbReference>
<keyword evidence="7 11" id="KW-0863">Zinc-finger</keyword>
<feature type="domain" description="RING-type" evidence="12">
    <location>
        <begin position="195"/>
        <end position="229"/>
    </location>
</feature>
<name>A0A8E2ERU7_9PEZI</name>
<keyword evidence="8" id="KW-0833">Ubl conjugation pathway</keyword>
<evidence type="ECO:0000256" key="2">
    <source>
        <dbReference type="ARBA" id="ARBA00004906"/>
    </source>
</evidence>
<dbReference type="Pfam" id="PF22191">
    <property type="entry name" value="IBR_1"/>
    <property type="match status" value="1"/>
</dbReference>
<dbReference type="InterPro" id="IPR017907">
    <property type="entry name" value="Znf_RING_CS"/>
</dbReference>
<dbReference type="GO" id="GO:0016567">
    <property type="term" value="P:protein ubiquitination"/>
    <property type="evidence" value="ECO:0007669"/>
    <property type="project" value="InterPro"/>
</dbReference>
<sequence length="589" mass="65640">SEDEREEELSSIKAIYQDELAIDPQSPFQASIQLLVAPTTPLLVVFAPPVDGTPPTTLPTGLISSHISQKAATDPPKPDVCNLSYLPPLHLQITLPEGYPSEKAPQFRLSTSPPWLPLNILQNLQDEGLSLWEEYGRGPVLFSYITYLQEAAERGFDILNSQGGMLAVSQEMKIALLDFDIKTKRKKFEQETFECGICLEPKKGSTCFRLPRCSHVFCVPCLQDFYNNCIAEGDVNGVKCLSPDCGKDRGPRSVHAPGKKKSESLLTPNELLQIPLEKRVVQRYVEMRRKKKLESDKSTIYCPRKWCQGAARSKKYPKIVDITQIIDFDDSGSEDEGAAPEAAEKDRLAICEDCSYAFCRVCLAGWHGEFVRCWPRDATELSAEEQASYNYILAHTSPCPTCSVPCQKTHGCNHMSCFQCKSHFCYLCSSWLDANNPYEHFNQSEKPCYMRLWEMEEGDDGDDHVRFDGIRARAPENQPVVGVVAERVARVDLAAEDGGNVGAVLPPAPDPPAAPILAGAAPHLPHPQHVARREIVDGAHMVRLVRGLRGDGGAIALREEPNQIGLQRFLQMVQDDEEDEWDSDELDED</sequence>
<evidence type="ECO:0000256" key="1">
    <source>
        <dbReference type="ARBA" id="ARBA00001798"/>
    </source>
</evidence>
<feature type="domain" description="RING-type" evidence="14">
    <location>
        <begin position="191"/>
        <end position="452"/>
    </location>
</feature>
<dbReference type="PANTHER" id="PTHR11685">
    <property type="entry name" value="RBR FAMILY RING FINGER AND IBR DOMAIN-CONTAINING"/>
    <property type="match status" value="1"/>
</dbReference>
<comment type="catalytic activity">
    <reaction evidence="1">
        <text>[E2 ubiquitin-conjugating enzyme]-S-ubiquitinyl-L-cysteine + [acceptor protein]-L-lysine = [E2 ubiquitin-conjugating enzyme]-L-cysteine + [acceptor protein]-N(6)-ubiquitinyl-L-lysine.</text>
        <dbReference type="EC" id="2.3.2.31"/>
    </reaction>
</comment>
<dbReference type="PROSITE" id="PS51873">
    <property type="entry name" value="TRIAD"/>
    <property type="match status" value="1"/>
</dbReference>
<dbReference type="SMART" id="SM00647">
    <property type="entry name" value="IBR"/>
    <property type="match status" value="1"/>
</dbReference>
<dbReference type="OrthoDB" id="1431934at2759"/>
<reference evidence="15 16" key="1">
    <citation type="journal article" date="2016" name="Nat. Commun.">
        <title>Ectomycorrhizal ecology is imprinted in the genome of the dominant symbiotic fungus Cenococcum geophilum.</title>
        <authorList>
            <consortium name="DOE Joint Genome Institute"/>
            <person name="Peter M."/>
            <person name="Kohler A."/>
            <person name="Ohm R.A."/>
            <person name="Kuo A."/>
            <person name="Krutzmann J."/>
            <person name="Morin E."/>
            <person name="Arend M."/>
            <person name="Barry K.W."/>
            <person name="Binder M."/>
            <person name="Choi C."/>
            <person name="Clum A."/>
            <person name="Copeland A."/>
            <person name="Grisel N."/>
            <person name="Haridas S."/>
            <person name="Kipfer T."/>
            <person name="LaButti K."/>
            <person name="Lindquist E."/>
            <person name="Lipzen A."/>
            <person name="Maire R."/>
            <person name="Meier B."/>
            <person name="Mihaltcheva S."/>
            <person name="Molinier V."/>
            <person name="Murat C."/>
            <person name="Poggeler S."/>
            <person name="Quandt C.A."/>
            <person name="Sperisen C."/>
            <person name="Tritt A."/>
            <person name="Tisserant E."/>
            <person name="Crous P.W."/>
            <person name="Henrissat B."/>
            <person name="Nehls U."/>
            <person name="Egli S."/>
            <person name="Spatafora J.W."/>
            <person name="Grigoriev I.V."/>
            <person name="Martin F.M."/>
        </authorList>
    </citation>
    <scope>NUCLEOTIDE SEQUENCE [LARGE SCALE GENOMIC DNA]</scope>
    <source>
        <strain evidence="15 16">CBS 207.34</strain>
    </source>
</reference>
<evidence type="ECO:0000256" key="11">
    <source>
        <dbReference type="PROSITE-ProRule" id="PRU00175"/>
    </source>
</evidence>
<dbReference type="PROSITE" id="PS00518">
    <property type="entry name" value="ZF_RING_1"/>
    <property type="match status" value="1"/>
</dbReference>
<dbReference type="InterPro" id="IPR001841">
    <property type="entry name" value="Znf_RING"/>
</dbReference>
<evidence type="ECO:0000256" key="10">
    <source>
        <dbReference type="ARBA" id="ARBA00044508"/>
    </source>
</evidence>
<evidence type="ECO:0000259" key="13">
    <source>
        <dbReference type="PROSITE" id="PS50908"/>
    </source>
</evidence>
<protein>
    <recommendedName>
        <fullName evidence="3">RBR-type E3 ubiquitin transferase</fullName>
        <ecNumber evidence="3">2.3.2.31</ecNumber>
    </recommendedName>
</protein>
<gene>
    <name evidence="15" type="ORF">AOQ84DRAFT_262723</name>
</gene>
<evidence type="ECO:0000259" key="14">
    <source>
        <dbReference type="PROSITE" id="PS51873"/>
    </source>
</evidence>
<dbReference type="InterPro" id="IPR002867">
    <property type="entry name" value="IBR_dom"/>
</dbReference>
<dbReference type="PROSITE" id="PS50908">
    <property type="entry name" value="RWD"/>
    <property type="match status" value="1"/>
</dbReference>
<evidence type="ECO:0000256" key="8">
    <source>
        <dbReference type="ARBA" id="ARBA00022786"/>
    </source>
</evidence>
<dbReference type="FunFam" id="3.30.40.10:FF:000416">
    <property type="entry name" value="RBR-type E3 ubiquitin transferase"/>
    <property type="match status" value="1"/>
</dbReference>
<dbReference type="InterPro" id="IPR016135">
    <property type="entry name" value="UBQ-conjugating_enzyme/RWD"/>
</dbReference>
<dbReference type="Gene3D" id="1.20.120.1750">
    <property type="match status" value="1"/>
</dbReference>
<dbReference type="Pfam" id="PF05773">
    <property type="entry name" value="RWD"/>
    <property type="match status" value="1"/>
</dbReference>
<dbReference type="SUPFAM" id="SSF57850">
    <property type="entry name" value="RING/U-box"/>
    <property type="match status" value="2"/>
</dbReference>
<accession>A0A8E2ERU7</accession>
<evidence type="ECO:0000256" key="5">
    <source>
        <dbReference type="ARBA" id="ARBA00022723"/>
    </source>
</evidence>
<dbReference type="CDD" id="cd23820">
    <property type="entry name" value="RWD_RNF14"/>
    <property type="match status" value="1"/>
</dbReference>
<dbReference type="InterPro" id="IPR044066">
    <property type="entry name" value="TRIAD_supradom"/>
</dbReference>
<dbReference type="InterPro" id="IPR013083">
    <property type="entry name" value="Znf_RING/FYVE/PHD"/>
</dbReference>
<dbReference type="Gene3D" id="3.30.40.10">
    <property type="entry name" value="Zinc/RING finger domain, C3HC4 (zinc finger)"/>
    <property type="match status" value="1"/>
</dbReference>
<dbReference type="GO" id="GO:0061630">
    <property type="term" value="F:ubiquitin protein ligase activity"/>
    <property type="evidence" value="ECO:0007669"/>
    <property type="project" value="UniProtKB-EC"/>
</dbReference>
<evidence type="ECO:0000256" key="4">
    <source>
        <dbReference type="ARBA" id="ARBA00022679"/>
    </source>
</evidence>
<dbReference type="InterPro" id="IPR006575">
    <property type="entry name" value="RWD_dom"/>
</dbReference>
<dbReference type="InterPro" id="IPR047548">
    <property type="entry name" value="Rcat_RBR_RNF14"/>
</dbReference>
<comment type="pathway">
    <text evidence="2">Protein modification; protein ubiquitination.</text>
</comment>
<comment type="similarity">
    <text evidence="10">Belongs to the RBR family. RNF14 subfamily.</text>
</comment>
<dbReference type="AlphaFoldDB" id="A0A8E2ERU7"/>
<dbReference type="Gene3D" id="3.10.110.10">
    <property type="entry name" value="Ubiquitin Conjugating Enzyme"/>
    <property type="match status" value="1"/>
</dbReference>
<dbReference type="InterPro" id="IPR031127">
    <property type="entry name" value="E3_UB_ligase_RBR"/>
</dbReference>
<evidence type="ECO:0000256" key="9">
    <source>
        <dbReference type="ARBA" id="ARBA00022833"/>
    </source>
</evidence>
<evidence type="ECO:0000313" key="16">
    <source>
        <dbReference type="Proteomes" id="UP000250140"/>
    </source>
</evidence>
<keyword evidence="6" id="KW-0677">Repeat</keyword>
<evidence type="ECO:0000313" key="15">
    <source>
        <dbReference type="EMBL" id="OCL03446.1"/>
    </source>
</evidence>